<dbReference type="Gene3D" id="3.40.50.150">
    <property type="entry name" value="Vaccinia Virus protein VP39"/>
    <property type="match status" value="1"/>
</dbReference>
<dbReference type="SUPFAM" id="SSF53335">
    <property type="entry name" value="S-adenosyl-L-methionine-dependent methyltransferases"/>
    <property type="match status" value="1"/>
</dbReference>
<reference evidence="4" key="1">
    <citation type="submission" date="2017-02" db="UniProtKB">
        <authorList>
            <consortium name="WormBaseParasite"/>
        </authorList>
    </citation>
    <scope>IDENTIFICATION</scope>
</reference>
<evidence type="ECO:0000313" key="2">
    <source>
        <dbReference type="EMBL" id="VDM96789.1"/>
    </source>
</evidence>
<name>A0A0N5CMJ5_THECL</name>
<sequence length="769" mass="88139">MRLELFEAQQATASGRYEEAAEWYLNYFPTIDREDASQLFEKFIKVVEEMTVVNNDCAKQLSLLLRCRNIYPDESIILNECARFFFIDDKKYHAFECAYDAIEDAFDVSLASALTNLKNSKYSLVKPSDWAVINDEERVSNYELAMDNVAAWRPECYALLIGSGLGVFASFAQKSFKGNVFCIEMNRHWGYFIREKLKQQVILKDLKEVTAADFEFKKLDVVIIDVMANGTLGEKALTFLQNLSDEFLSPFRTFIPKKVVAYACIVECPEISKENIATAYEYQFCSRRIWKCYGADEELSNNTQSFYQTSLVSALRGGYKVLSRIIEIFTVNLCSLIEINKIVVEGIMELRMAPIIEYGTAHAIVAWISCDLFPDIHYIDSSIQDTGNKRQAVFALPRPISLREGSMCTLQVKLHTNSVSCVLKDVVLPYDTSRSIEEQSTVIINYLAYAGFQNLVPCQTNDFLFMNDDALVRFFELSLTRLRQKIEFVEIEEPAHVLDITNLCTLSLKLIRTYPAVTFICYNHDSTLFPDSLTTDKIMDLFENIVDKEQEYMPDAFCPSVAKEPPRFYIEHGKTVDILIFWPISSQGFIMEAVLNRVFNFRLVNCQAGLIPASINVMGQVISCPDIIQQSRPDPEVYENIEIDKSKVEDLALSTYYNIEVSTLRHEVFSAPFQLLQLDFEELVVQDSTPRFMCSTNNISRVRIERDGTADGLLYWFDVVGIDHFYSTKSESNARCAISLFDRSRSVKNGDRLYVKSANFHGHLIFEFW</sequence>
<dbReference type="GO" id="GO:0016274">
    <property type="term" value="F:protein-arginine N-methyltransferase activity"/>
    <property type="evidence" value="ECO:0007669"/>
    <property type="project" value="InterPro"/>
</dbReference>
<dbReference type="Gene3D" id="2.70.160.11">
    <property type="entry name" value="Hnrnp arginine n-methyltransferase1"/>
    <property type="match status" value="2"/>
</dbReference>
<protein>
    <submittedName>
        <fullName evidence="4">TPR_REGION domain-containing protein</fullName>
    </submittedName>
</protein>
<gene>
    <name evidence="2" type="ORF">TCLT_LOCUS1380</name>
</gene>
<evidence type="ECO:0000256" key="1">
    <source>
        <dbReference type="ARBA" id="ARBA00022691"/>
    </source>
</evidence>
<evidence type="ECO:0000313" key="3">
    <source>
        <dbReference type="Proteomes" id="UP000276776"/>
    </source>
</evidence>
<organism evidence="4">
    <name type="scientific">Thelazia callipaeda</name>
    <name type="common">Oriental eyeworm</name>
    <name type="synonym">Parasitic nematode</name>
    <dbReference type="NCBI Taxonomy" id="103827"/>
    <lineage>
        <taxon>Eukaryota</taxon>
        <taxon>Metazoa</taxon>
        <taxon>Ecdysozoa</taxon>
        <taxon>Nematoda</taxon>
        <taxon>Chromadorea</taxon>
        <taxon>Rhabditida</taxon>
        <taxon>Spirurina</taxon>
        <taxon>Spiruromorpha</taxon>
        <taxon>Thelazioidea</taxon>
        <taxon>Thelaziidae</taxon>
        <taxon>Thelazia</taxon>
    </lineage>
</organism>
<reference evidence="2 3" key="2">
    <citation type="submission" date="2018-11" db="EMBL/GenBank/DDBJ databases">
        <authorList>
            <consortium name="Pathogen Informatics"/>
        </authorList>
    </citation>
    <scope>NUCLEOTIDE SEQUENCE [LARGE SCALE GENOMIC DNA]</scope>
</reference>
<dbReference type="InterPro" id="IPR025799">
    <property type="entry name" value="Arg_MeTrfase"/>
</dbReference>
<dbReference type="PANTHER" id="PTHR11006">
    <property type="entry name" value="PROTEIN ARGININE N-METHYLTRANSFERASE"/>
    <property type="match status" value="1"/>
</dbReference>
<dbReference type="GO" id="GO:0042054">
    <property type="term" value="F:histone methyltransferase activity"/>
    <property type="evidence" value="ECO:0007669"/>
    <property type="project" value="TreeGrafter"/>
</dbReference>
<dbReference type="STRING" id="103827.A0A0N5CMJ5"/>
<dbReference type="OrthoDB" id="5980806at2759"/>
<accession>A0A0N5CMJ5</accession>
<dbReference type="EMBL" id="UYYF01000170">
    <property type="protein sequence ID" value="VDM96789.1"/>
    <property type="molecule type" value="Genomic_DNA"/>
</dbReference>
<dbReference type="Proteomes" id="UP000276776">
    <property type="component" value="Unassembled WGS sequence"/>
</dbReference>
<dbReference type="AlphaFoldDB" id="A0A0N5CMJ5"/>
<evidence type="ECO:0000313" key="4">
    <source>
        <dbReference type="WBParaSite" id="TCLT_0000137901-mRNA-1"/>
    </source>
</evidence>
<keyword evidence="1" id="KW-0949">S-adenosyl-L-methionine</keyword>
<dbReference type="InterPro" id="IPR029063">
    <property type="entry name" value="SAM-dependent_MTases_sf"/>
</dbReference>
<dbReference type="PANTHER" id="PTHR11006:SF60">
    <property type="entry name" value="PROTEIN ARGININE N-METHYLTRANSFERASE 9"/>
    <property type="match status" value="1"/>
</dbReference>
<dbReference type="GO" id="GO:0005634">
    <property type="term" value="C:nucleus"/>
    <property type="evidence" value="ECO:0007669"/>
    <property type="project" value="TreeGrafter"/>
</dbReference>
<dbReference type="WBParaSite" id="TCLT_0000137901-mRNA-1">
    <property type="protein sequence ID" value="TCLT_0000137901-mRNA-1"/>
    <property type="gene ID" value="TCLT_0000137901"/>
</dbReference>
<keyword evidence="3" id="KW-1185">Reference proteome</keyword>
<proteinExistence type="predicted"/>